<dbReference type="RefSeq" id="WP_320379918.1">
    <property type="nucleotide sequence ID" value="NZ_JAWDIQ010000002.1"/>
</dbReference>
<evidence type="ECO:0000313" key="1">
    <source>
        <dbReference type="EMBL" id="MDY0409104.1"/>
    </source>
</evidence>
<name>A0ABU5CRY5_9BACI</name>
<proteinExistence type="predicted"/>
<accession>A0ABU5CRY5</accession>
<protein>
    <recommendedName>
        <fullName evidence="3">Transposase</fullName>
    </recommendedName>
</protein>
<gene>
    <name evidence="1" type="ORF">RWD45_11700</name>
</gene>
<dbReference type="Proteomes" id="UP001275315">
    <property type="component" value="Unassembled WGS sequence"/>
</dbReference>
<keyword evidence="2" id="KW-1185">Reference proteome</keyword>
<evidence type="ECO:0000313" key="2">
    <source>
        <dbReference type="Proteomes" id="UP001275315"/>
    </source>
</evidence>
<reference evidence="1 2" key="1">
    <citation type="submission" date="2023-10" db="EMBL/GenBank/DDBJ databases">
        <title>Virgibacillus soli CC-YMP-6 genome.</title>
        <authorList>
            <person name="Miliotis G."/>
            <person name="Sengupta P."/>
            <person name="Hameed A."/>
            <person name="Chuvochina M."/>
            <person name="Mcdonagh F."/>
            <person name="Simpson A.C."/>
            <person name="Singh N.K."/>
            <person name="Rekha P.D."/>
            <person name="Raman K."/>
            <person name="Hugenholtz P."/>
            <person name="Venkateswaran K."/>
        </authorList>
    </citation>
    <scope>NUCLEOTIDE SEQUENCE [LARGE SCALE GENOMIC DNA]</scope>
    <source>
        <strain evidence="1 2">CC-YMP-6</strain>
    </source>
</reference>
<dbReference type="EMBL" id="JAWDIQ010000002">
    <property type="protein sequence ID" value="MDY0409104.1"/>
    <property type="molecule type" value="Genomic_DNA"/>
</dbReference>
<comment type="caution">
    <text evidence="1">The sequence shown here is derived from an EMBL/GenBank/DDBJ whole genome shotgun (WGS) entry which is preliminary data.</text>
</comment>
<organism evidence="1 2">
    <name type="scientific">Paracerasibacillus soli</name>
    <dbReference type="NCBI Taxonomy" id="480284"/>
    <lineage>
        <taxon>Bacteria</taxon>
        <taxon>Bacillati</taxon>
        <taxon>Bacillota</taxon>
        <taxon>Bacilli</taxon>
        <taxon>Bacillales</taxon>
        <taxon>Bacillaceae</taxon>
        <taxon>Paracerasibacillus</taxon>
    </lineage>
</organism>
<sequence>MSISNDIRNMLDIQDKNIYISENAVTYGQHKGKHTQGQHNFPRV</sequence>
<evidence type="ECO:0008006" key="3">
    <source>
        <dbReference type="Google" id="ProtNLM"/>
    </source>
</evidence>